<evidence type="ECO:0000256" key="4">
    <source>
        <dbReference type="ARBA" id="ARBA00023163"/>
    </source>
</evidence>
<dbReference type="Gene3D" id="1.10.10.10">
    <property type="entry name" value="Winged helix-like DNA-binding domain superfamily/Winged helix DNA-binding domain"/>
    <property type="match status" value="1"/>
</dbReference>
<reference evidence="9 10" key="1">
    <citation type="submission" date="2022-12" db="EMBL/GenBank/DDBJ databases">
        <title>Chromosome-level genome assembly of true bugs.</title>
        <authorList>
            <person name="Ma L."/>
            <person name="Li H."/>
        </authorList>
    </citation>
    <scope>NUCLEOTIDE SEQUENCE [LARGE SCALE GENOMIC DNA]</scope>
    <source>
        <strain evidence="9">Lab_2022b</strain>
    </source>
</reference>
<keyword evidence="3 6" id="KW-0238">DNA-binding</keyword>
<proteinExistence type="predicted"/>
<dbReference type="SMART" id="SM00339">
    <property type="entry name" value="FH"/>
    <property type="match status" value="1"/>
</dbReference>
<dbReference type="PROSITE" id="PS00658">
    <property type="entry name" value="FORK_HEAD_2"/>
    <property type="match status" value="1"/>
</dbReference>
<feature type="DNA-binding region" description="Fork-head" evidence="6">
    <location>
        <begin position="154"/>
        <end position="239"/>
    </location>
</feature>
<comment type="caution">
    <text evidence="9">The sequence shown here is derived from an EMBL/GenBank/DDBJ whole genome shotgun (WGS) entry which is preliminary data.</text>
</comment>
<organism evidence="9 10">
    <name type="scientific">Rhynocoris fuscipes</name>
    <dbReference type="NCBI Taxonomy" id="488301"/>
    <lineage>
        <taxon>Eukaryota</taxon>
        <taxon>Metazoa</taxon>
        <taxon>Ecdysozoa</taxon>
        <taxon>Arthropoda</taxon>
        <taxon>Hexapoda</taxon>
        <taxon>Insecta</taxon>
        <taxon>Pterygota</taxon>
        <taxon>Neoptera</taxon>
        <taxon>Paraneoptera</taxon>
        <taxon>Hemiptera</taxon>
        <taxon>Heteroptera</taxon>
        <taxon>Panheteroptera</taxon>
        <taxon>Cimicomorpha</taxon>
        <taxon>Reduviidae</taxon>
        <taxon>Harpactorinae</taxon>
        <taxon>Harpactorini</taxon>
        <taxon>Rhynocoris</taxon>
    </lineage>
</organism>
<sequence>MAPERGEGLGEETTGVAPAQEPISSHNMLQLKEGDGAIEAPTMERGEDDDLTSLSWLQDKNLLKDINLRTNSGGAKGTVKQESPTSDYAEECQSEQSESTCSSVASSSPIPIPSTVSGHIQSNISGGPSATTTPTKNKHPHHIPYDPKIHITSKPPYSFSCLIFMSIEDSKGKALPVKEIYTWILEHFPYYRNAPTGWKNSVRHNLSLNKCFKKVDKAPNLGKGSLWMVDPVSRPKLVEALMKAPYHPYTNLDKNNSAPHLRRRSPSPVIGPTIEPNCPEGSSCQDDELDDVDAAAAMLVLKHGPHARLHISSHTREYHKRMSTVQGLSNGLRQREDDVSLLARSSDDHTYSSLESGLEHVSADEAFADGSDSNSSCSLRIFEDADLEERRKTAEGADALLNLAGIKTSSDNSLNSPPLVKRSRLISPSNCSNNNNNNCITNNYNSNHQPMVPAKLRRKPACPQRVRSKR</sequence>
<evidence type="ECO:0000256" key="6">
    <source>
        <dbReference type="PROSITE-ProRule" id="PRU00089"/>
    </source>
</evidence>
<dbReference type="InterPro" id="IPR030456">
    <property type="entry name" value="TF_fork_head_CS_2"/>
</dbReference>
<dbReference type="AlphaFoldDB" id="A0AAW1DSD9"/>
<evidence type="ECO:0000256" key="3">
    <source>
        <dbReference type="ARBA" id="ARBA00023125"/>
    </source>
</evidence>
<dbReference type="Pfam" id="PF00250">
    <property type="entry name" value="Forkhead"/>
    <property type="match status" value="1"/>
</dbReference>
<dbReference type="PANTHER" id="PTHR13962">
    <property type="entry name" value="FORKHEAD BOX PROTEIN N3-LIKE PROTEIN-RELATED"/>
    <property type="match status" value="1"/>
</dbReference>
<feature type="region of interest" description="Disordered" evidence="7">
    <location>
        <begin position="445"/>
        <end position="470"/>
    </location>
</feature>
<keyword evidence="4" id="KW-0804">Transcription</keyword>
<evidence type="ECO:0000313" key="9">
    <source>
        <dbReference type="EMBL" id="KAK9511734.1"/>
    </source>
</evidence>
<dbReference type="InterPro" id="IPR036390">
    <property type="entry name" value="WH_DNA-bd_sf"/>
</dbReference>
<accession>A0AAW1DSD9</accession>
<evidence type="ECO:0000256" key="2">
    <source>
        <dbReference type="ARBA" id="ARBA00023015"/>
    </source>
</evidence>
<dbReference type="PRINTS" id="PR00053">
    <property type="entry name" value="FORKHEAD"/>
</dbReference>
<dbReference type="GO" id="GO:0000987">
    <property type="term" value="F:cis-regulatory region sequence-specific DNA binding"/>
    <property type="evidence" value="ECO:0007669"/>
    <property type="project" value="TreeGrafter"/>
</dbReference>
<dbReference type="GO" id="GO:0003700">
    <property type="term" value="F:DNA-binding transcription factor activity"/>
    <property type="evidence" value="ECO:0007669"/>
    <property type="project" value="InterPro"/>
</dbReference>
<dbReference type="Proteomes" id="UP001461498">
    <property type="component" value="Unassembled WGS sequence"/>
</dbReference>
<name>A0AAW1DSD9_9HEMI</name>
<dbReference type="PROSITE" id="PS50039">
    <property type="entry name" value="FORK_HEAD_3"/>
    <property type="match status" value="1"/>
</dbReference>
<feature type="region of interest" description="Disordered" evidence="7">
    <location>
        <begin position="68"/>
        <end position="108"/>
    </location>
</feature>
<dbReference type="InterPro" id="IPR001766">
    <property type="entry name" value="Fork_head_dom"/>
</dbReference>
<dbReference type="InterPro" id="IPR047119">
    <property type="entry name" value="FOXN2/3-like"/>
</dbReference>
<dbReference type="SUPFAM" id="SSF46785">
    <property type="entry name" value="Winged helix' DNA-binding domain"/>
    <property type="match status" value="1"/>
</dbReference>
<evidence type="ECO:0000313" key="10">
    <source>
        <dbReference type="Proteomes" id="UP001461498"/>
    </source>
</evidence>
<dbReference type="InterPro" id="IPR036388">
    <property type="entry name" value="WH-like_DNA-bd_sf"/>
</dbReference>
<feature type="domain" description="Fork-head" evidence="8">
    <location>
        <begin position="154"/>
        <end position="239"/>
    </location>
</feature>
<feature type="region of interest" description="Disordered" evidence="7">
    <location>
        <begin position="1"/>
        <end position="28"/>
    </location>
</feature>
<gene>
    <name evidence="9" type="ORF">O3M35_000340</name>
</gene>
<evidence type="ECO:0000256" key="5">
    <source>
        <dbReference type="ARBA" id="ARBA00023242"/>
    </source>
</evidence>
<keyword evidence="2" id="KW-0805">Transcription regulation</keyword>
<dbReference type="EMBL" id="JAPXFL010000001">
    <property type="protein sequence ID" value="KAK9511734.1"/>
    <property type="molecule type" value="Genomic_DNA"/>
</dbReference>
<feature type="compositionally biased region" description="Low complexity" evidence="7">
    <location>
        <begin position="94"/>
        <end position="108"/>
    </location>
</feature>
<dbReference type="PANTHER" id="PTHR13962:SF22">
    <property type="entry name" value="FORKHEAD BOX PROTEIN N3-LIKE PROTEIN"/>
    <property type="match status" value="1"/>
</dbReference>
<evidence type="ECO:0000256" key="7">
    <source>
        <dbReference type="SAM" id="MobiDB-lite"/>
    </source>
</evidence>
<keyword evidence="10" id="KW-1185">Reference proteome</keyword>
<protein>
    <recommendedName>
        <fullName evidence="8">Fork-head domain-containing protein</fullName>
    </recommendedName>
</protein>
<evidence type="ECO:0000259" key="8">
    <source>
        <dbReference type="PROSITE" id="PS50039"/>
    </source>
</evidence>
<dbReference type="GO" id="GO:0005634">
    <property type="term" value="C:nucleus"/>
    <property type="evidence" value="ECO:0007669"/>
    <property type="project" value="UniProtKB-SubCell"/>
</dbReference>
<keyword evidence="5 6" id="KW-0539">Nucleus</keyword>
<evidence type="ECO:0000256" key="1">
    <source>
        <dbReference type="ARBA" id="ARBA00004123"/>
    </source>
</evidence>
<comment type="subcellular location">
    <subcellularLocation>
        <location evidence="1 6">Nucleus</location>
    </subcellularLocation>
</comment>
<feature type="compositionally biased region" description="Basic residues" evidence="7">
    <location>
        <begin position="455"/>
        <end position="470"/>
    </location>
</feature>